<dbReference type="RefSeq" id="WP_190893545.1">
    <property type="nucleotide sequence ID" value="NZ_JACWZY010000072.1"/>
</dbReference>
<dbReference type="AlphaFoldDB" id="A0A927GAZ3"/>
<dbReference type="Proteomes" id="UP000598820">
    <property type="component" value="Unassembled WGS sequence"/>
</dbReference>
<name>A0A927GAZ3_9BACT</name>
<accession>A0A927GAZ3</accession>
<reference evidence="1" key="1">
    <citation type="submission" date="2020-09" db="EMBL/GenBank/DDBJ databases">
        <authorList>
            <person name="Kim M.K."/>
        </authorList>
    </citation>
    <scope>NUCLEOTIDE SEQUENCE</scope>
    <source>
        <strain evidence="1">BT702</strain>
    </source>
</reference>
<protein>
    <submittedName>
        <fullName evidence="1">Uncharacterized protein</fullName>
    </submittedName>
</protein>
<dbReference type="EMBL" id="JACWZY010000072">
    <property type="protein sequence ID" value="MBD2705788.1"/>
    <property type="molecule type" value="Genomic_DNA"/>
</dbReference>
<keyword evidence="2" id="KW-1185">Reference proteome</keyword>
<organism evidence="1 2">
    <name type="scientific">Spirosoma profusum</name>
    <dbReference type="NCBI Taxonomy" id="2771354"/>
    <lineage>
        <taxon>Bacteria</taxon>
        <taxon>Pseudomonadati</taxon>
        <taxon>Bacteroidota</taxon>
        <taxon>Cytophagia</taxon>
        <taxon>Cytophagales</taxon>
        <taxon>Cytophagaceae</taxon>
        <taxon>Spirosoma</taxon>
    </lineage>
</organism>
<proteinExistence type="predicted"/>
<gene>
    <name evidence="1" type="ORF">IC229_34635</name>
</gene>
<evidence type="ECO:0000313" key="2">
    <source>
        <dbReference type="Proteomes" id="UP000598820"/>
    </source>
</evidence>
<evidence type="ECO:0000313" key="1">
    <source>
        <dbReference type="EMBL" id="MBD2705788.1"/>
    </source>
</evidence>
<comment type="caution">
    <text evidence="1">The sequence shown here is derived from an EMBL/GenBank/DDBJ whole genome shotgun (WGS) entry which is preliminary data.</text>
</comment>
<sequence>MTSDKKKKLLLYEEVISVAKSILDGQIGVISGSRALTGLSHKFDETKRDDFILFIGIDSDSDNLAIGPEREYWSKEQLAKQDIEIEIVEAYYREDVYNTCTDLIRQIETEIIELTQDPS</sequence>